<reference evidence="5" key="1">
    <citation type="submission" date="2021-02" db="EMBL/GenBank/DDBJ databases">
        <authorList>
            <person name="Dougan E. K."/>
            <person name="Rhodes N."/>
            <person name="Thang M."/>
            <person name="Chan C."/>
        </authorList>
    </citation>
    <scope>NUCLEOTIDE SEQUENCE</scope>
</reference>
<dbReference type="InterPro" id="IPR028427">
    <property type="entry name" value="Met_Sox_Rdtase_MsrB"/>
</dbReference>
<gene>
    <name evidence="5" type="ORF">PGLA2088_LOCUS14725</name>
</gene>
<evidence type="ECO:0000313" key="5">
    <source>
        <dbReference type="EMBL" id="CAE8662098.1"/>
    </source>
</evidence>
<keyword evidence="3" id="KW-0862">Zinc</keyword>
<keyword evidence="3" id="KW-0479">Metal-binding</keyword>
<sequence length="205" mass="22331">MFWSRAAALVLFGLSPSSVVLVSASYSQGSSALQAHDVQHAVAKLEARLSAWKKPEPSQLEASLNPLQFQVTQKEGTEPAFTNAYWNNHAPGIYVDVVSGEPLFSSKDKFDSGTGWPSFTKPIPGVLLSELTDKHLGVERTEARSRIANSHLGHVFDDGPRASGGLRYCMNSASLRFVPEAEMDDGGYGELRKVLVRIVGRDDEL</sequence>
<dbReference type="GO" id="GO:0046872">
    <property type="term" value="F:metal ion binding"/>
    <property type="evidence" value="ECO:0007669"/>
    <property type="project" value="UniProtKB-KW"/>
</dbReference>
<protein>
    <recommendedName>
        <fullName evidence="3">Peptide-methionine (R)-S-oxide reductase</fullName>
        <ecNumber evidence="3">1.8.4.12</ecNumber>
    </recommendedName>
</protein>
<dbReference type="NCBIfam" id="TIGR00357">
    <property type="entry name" value="peptide-methionine (R)-S-oxide reductase MsrB"/>
    <property type="match status" value="1"/>
</dbReference>
<dbReference type="InterPro" id="IPR002579">
    <property type="entry name" value="Met_Sox_Rdtase_MsrB_dom"/>
</dbReference>
<dbReference type="GO" id="GO:0006979">
    <property type="term" value="P:response to oxidative stress"/>
    <property type="evidence" value="ECO:0007669"/>
    <property type="project" value="InterPro"/>
</dbReference>
<dbReference type="PROSITE" id="PS51790">
    <property type="entry name" value="MSRB"/>
    <property type="match status" value="1"/>
</dbReference>
<comment type="caution">
    <text evidence="5">The sequence shown here is derived from an EMBL/GenBank/DDBJ whole genome shotgun (WGS) entry which is preliminary data.</text>
</comment>
<feature type="domain" description="MsrB" evidence="4">
    <location>
        <begin position="57"/>
        <end position="180"/>
    </location>
</feature>
<dbReference type="GO" id="GO:0033743">
    <property type="term" value="F:peptide-methionine (R)-S-oxide reductase activity"/>
    <property type="evidence" value="ECO:0007669"/>
    <property type="project" value="UniProtKB-EC"/>
</dbReference>
<proteinExistence type="inferred from homology"/>
<evidence type="ECO:0000256" key="1">
    <source>
        <dbReference type="ARBA" id="ARBA00007174"/>
    </source>
</evidence>
<dbReference type="FunFam" id="2.170.150.20:FF:000003">
    <property type="entry name" value="Peptide methionine sulfoxide reductase MsrB"/>
    <property type="match status" value="1"/>
</dbReference>
<evidence type="ECO:0000256" key="3">
    <source>
        <dbReference type="RuleBase" id="RU365044"/>
    </source>
</evidence>
<feature type="chain" id="PRO_5033100022" description="Peptide-methionine (R)-S-oxide reductase" evidence="3">
    <location>
        <begin position="25"/>
        <end position="205"/>
    </location>
</feature>
<dbReference type="Proteomes" id="UP000626109">
    <property type="component" value="Unassembled WGS sequence"/>
</dbReference>
<accession>A0A813IYR6</accession>
<dbReference type="Pfam" id="PF01641">
    <property type="entry name" value="SelR"/>
    <property type="match status" value="1"/>
</dbReference>
<dbReference type="InterPro" id="IPR011057">
    <property type="entry name" value="Mss4-like_sf"/>
</dbReference>
<evidence type="ECO:0000256" key="2">
    <source>
        <dbReference type="ARBA" id="ARBA00023002"/>
    </source>
</evidence>
<name>A0A813IYR6_POLGL</name>
<dbReference type="PANTHER" id="PTHR10173">
    <property type="entry name" value="METHIONINE SULFOXIDE REDUCTASE"/>
    <property type="match status" value="1"/>
</dbReference>
<dbReference type="EMBL" id="CAJNNW010017961">
    <property type="protein sequence ID" value="CAE8662098.1"/>
    <property type="molecule type" value="Genomic_DNA"/>
</dbReference>
<dbReference type="GO" id="GO:0005737">
    <property type="term" value="C:cytoplasm"/>
    <property type="evidence" value="ECO:0007669"/>
    <property type="project" value="TreeGrafter"/>
</dbReference>
<dbReference type="EC" id="1.8.4.12" evidence="3"/>
<evidence type="ECO:0000259" key="4">
    <source>
        <dbReference type="PROSITE" id="PS51790"/>
    </source>
</evidence>
<feature type="signal peptide" evidence="3">
    <location>
        <begin position="1"/>
        <end position="24"/>
    </location>
</feature>
<dbReference type="GO" id="GO:0030091">
    <property type="term" value="P:protein repair"/>
    <property type="evidence" value="ECO:0007669"/>
    <property type="project" value="InterPro"/>
</dbReference>
<keyword evidence="2 3" id="KW-0560">Oxidoreductase</keyword>
<evidence type="ECO:0000313" key="6">
    <source>
        <dbReference type="Proteomes" id="UP000626109"/>
    </source>
</evidence>
<comment type="catalytic activity">
    <reaction evidence="3">
        <text>L-methionyl-[protein] + [thioredoxin]-disulfide + H2O = L-methionyl-(R)-S-oxide-[protein] + [thioredoxin]-dithiol</text>
        <dbReference type="Rhea" id="RHEA:24164"/>
        <dbReference type="Rhea" id="RHEA-COMP:10698"/>
        <dbReference type="Rhea" id="RHEA-COMP:10700"/>
        <dbReference type="Rhea" id="RHEA-COMP:12313"/>
        <dbReference type="Rhea" id="RHEA-COMP:12314"/>
        <dbReference type="ChEBI" id="CHEBI:15377"/>
        <dbReference type="ChEBI" id="CHEBI:16044"/>
        <dbReference type="ChEBI" id="CHEBI:29950"/>
        <dbReference type="ChEBI" id="CHEBI:45764"/>
        <dbReference type="ChEBI" id="CHEBI:50058"/>
        <dbReference type="EC" id="1.8.4.12"/>
    </reaction>
</comment>
<dbReference type="AlphaFoldDB" id="A0A813IYR6"/>
<dbReference type="PANTHER" id="PTHR10173:SF59">
    <property type="entry name" value="PEPTIDE METHIONINE SULFOXIDE REDUCTASE MSRA_MSRB"/>
    <property type="match status" value="1"/>
</dbReference>
<organism evidence="5 6">
    <name type="scientific">Polarella glacialis</name>
    <name type="common">Dinoflagellate</name>
    <dbReference type="NCBI Taxonomy" id="89957"/>
    <lineage>
        <taxon>Eukaryota</taxon>
        <taxon>Sar</taxon>
        <taxon>Alveolata</taxon>
        <taxon>Dinophyceae</taxon>
        <taxon>Suessiales</taxon>
        <taxon>Suessiaceae</taxon>
        <taxon>Polarella</taxon>
    </lineage>
</organism>
<comment type="similarity">
    <text evidence="1 3">Belongs to the MsrB Met sulfoxide reductase family.</text>
</comment>
<dbReference type="SUPFAM" id="SSF51316">
    <property type="entry name" value="Mss4-like"/>
    <property type="match status" value="1"/>
</dbReference>
<comment type="cofactor">
    <cofactor evidence="3">
        <name>Zn(2+)</name>
        <dbReference type="ChEBI" id="CHEBI:29105"/>
    </cofactor>
    <text evidence="3">Binds 1 zinc ion per subunit.</text>
</comment>
<keyword evidence="3" id="KW-0732">Signal</keyword>
<dbReference type="Gene3D" id="2.170.150.20">
    <property type="entry name" value="Peptide methionine sulfoxide reductase"/>
    <property type="match status" value="1"/>
</dbReference>